<feature type="active site" evidence="2">
    <location>
        <position position="211"/>
    </location>
</feature>
<feature type="domain" description="Fido" evidence="4">
    <location>
        <begin position="125"/>
        <end position="275"/>
    </location>
</feature>
<dbReference type="eggNOG" id="COG3177">
    <property type="taxonomic scope" value="Bacteria"/>
</dbReference>
<dbReference type="InterPro" id="IPR040198">
    <property type="entry name" value="Fido_containing"/>
</dbReference>
<feature type="binding site" evidence="1">
    <location>
        <position position="79"/>
    </location>
    <ligand>
        <name>ATP</name>
        <dbReference type="ChEBI" id="CHEBI:30616"/>
    </ligand>
</feature>
<evidence type="ECO:0000313" key="6">
    <source>
        <dbReference type="Proteomes" id="UP000001784"/>
    </source>
</evidence>
<name>A0LJY8_SYNFM</name>
<feature type="binding site" evidence="1">
    <location>
        <position position="253"/>
    </location>
    <ligand>
        <name>ATP</name>
        <dbReference type="ChEBI" id="CHEBI:30616"/>
    </ligand>
</feature>
<dbReference type="PANTHER" id="PTHR13504">
    <property type="entry name" value="FIDO DOMAIN-CONTAINING PROTEIN DDB_G0283145"/>
    <property type="match status" value="1"/>
</dbReference>
<dbReference type="InterPro" id="IPR036597">
    <property type="entry name" value="Fido-like_dom_sf"/>
</dbReference>
<evidence type="ECO:0000256" key="1">
    <source>
        <dbReference type="PIRSR" id="PIRSR038925-1"/>
    </source>
</evidence>
<keyword evidence="6" id="KW-1185">Reference proteome</keyword>
<dbReference type="InterPro" id="IPR003812">
    <property type="entry name" value="Fido"/>
</dbReference>
<evidence type="ECO:0000256" key="2">
    <source>
        <dbReference type="PIRSR" id="PIRSR640198-1"/>
    </source>
</evidence>
<feature type="binding site" evidence="3">
    <location>
        <begin position="215"/>
        <end position="222"/>
    </location>
    <ligand>
        <name>ATP</name>
        <dbReference type="ChEBI" id="CHEBI:30616"/>
    </ligand>
</feature>
<dbReference type="RefSeq" id="WP_011698909.1">
    <property type="nucleotide sequence ID" value="NC_008554.1"/>
</dbReference>
<evidence type="ECO:0000259" key="4">
    <source>
        <dbReference type="PROSITE" id="PS51459"/>
    </source>
</evidence>
<dbReference type="KEGG" id="sfu:Sfum_2057"/>
<dbReference type="Pfam" id="PF02661">
    <property type="entry name" value="Fic"/>
    <property type="match status" value="1"/>
</dbReference>
<dbReference type="GO" id="GO:0005524">
    <property type="term" value="F:ATP binding"/>
    <property type="evidence" value="ECO:0007669"/>
    <property type="project" value="UniProtKB-KW"/>
</dbReference>
<keyword evidence="1" id="KW-0067">ATP-binding</keyword>
<dbReference type="HOGENOM" id="CLU_047250_1_1_7"/>
<dbReference type="STRING" id="335543.Sfum_2057"/>
<gene>
    <name evidence="5" type="ordered locus">Sfum_2057</name>
</gene>
<evidence type="ECO:0000256" key="3">
    <source>
        <dbReference type="PIRSR" id="PIRSR640198-2"/>
    </source>
</evidence>
<dbReference type="InterPro" id="IPR026287">
    <property type="entry name" value="SoFic-like"/>
</dbReference>
<keyword evidence="1" id="KW-0547">Nucleotide-binding</keyword>
<feature type="binding site" evidence="1">
    <location>
        <position position="211"/>
    </location>
    <ligand>
        <name>ATP</name>
        <dbReference type="ChEBI" id="CHEBI:30616"/>
    </ligand>
</feature>
<dbReference type="OrthoDB" id="9813719at2"/>
<dbReference type="PIRSF" id="PIRSF038925">
    <property type="entry name" value="AMP-prot_trans"/>
    <property type="match status" value="1"/>
</dbReference>
<dbReference type="Gene3D" id="1.10.3290.10">
    <property type="entry name" value="Fido-like domain"/>
    <property type="match status" value="1"/>
</dbReference>
<proteinExistence type="predicted"/>
<sequence>MKFEKFRSGIHRQQYQYKSFSPSPVNQPWTWEDPKINTLLERASQSMAELNAFSLIVPDVDLFIMMHVYKEASTSSRIEGTRTGMDEAILDREYIDPEKRDDWQEVQNYVQAMNLAVRELSTLPLSNRLLRATHERLMQGVRGEHKPPGEFRRSQNWIGGTSLQDAVFIPPAPEEVPELMSDLEKFWHNEEIDVPHLIRIAISHYQFETIHPFLDGNGRIGRLLITLYLVGKRLLSKPSLYLSDYMEKHKGAYYDALTTVRASNDLSHWVKFFLVAVHETAKKGSHTFQQILALRSEVESKLFKLGKKAQNGGNLLNILYQKPIVTANEVAEKLAVSHQTASALIRDFMSLGILTEITGYQRNRMFEFENYLKLFIN</sequence>
<dbReference type="Proteomes" id="UP000001784">
    <property type="component" value="Chromosome"/>
</dbReference>
<feature type="binding site" evidence="3">
    <location>
        <begin position="253"/>
        <end position="254"/>
    </location>
    <ligand>
        <name>ATP</name>
        <dbReference type="ChEBI" id="CHEBI:30616"/>
    </ligand>
</feature>
<organism evidence="5 6">
    <name type="scientific">Syntrophobacter fumaroxidans (strain DSM 10017 / MPOB)</name>
    <dbReference type="NCBI Taxonomy" id="335543"/>
    <lineage>
        <taxon>Bacteria</taxon>
        <taxon>Pseudomonadati</taxon>
        <taxon>Thermodesulfobacteriota</taxon>
        <taxon>Syntrophobacteria</taxon>
        <taxon>Syntrophobacterales</taxon>
        <taxon>Syntrophobacteraceae</taxon>
        <taxon>Syntrophobacter</taxon>
    </lineage>
</organism>
<dbReference type="EMBL" id="CP000478">
    <property type="protein sequence ID" value="ABK17740.1"/>
    <property type="molecule type" value="Genomic_DNA"/>
</dbReference>
<accession>A0LJY8</accession>
<dbReference type="InParanoid" id="A0LJY8"/>
<dbReference type="SUPFAM" id="SSF140931">
    <property type="entry name" value="Fic-like"/>
    <property type="match status" value="1"/>
</dbReference>
<feature type="binding site" evidence="1">
    <location>
        <begin position="216"/>
        <end position="222"/>
    </location>
    <ligand>
        <name>ATP</name>
        <dbReference type="ChEBI" id="CHEBI:30616"/>
    </ligand>
</feature>
<dbReference type="PANTHER" id="PTHR13504:SF38">
    <property type="entry name" value="FIDO DOMAIN-CONTAINING PROTEIN"/>
    <property type="match status" value="1"/>
</dbReference>
<dbReference type="InterPro" id="IPR025758">
    <property type="entry name" value="Fic/DOC_N"/>
</dbReference>
<protein>
    <submittedName>
        <fullName evidence="5">Filamentation induced by cAMP protein Fic</fullName>
    </submittedName>
</protein>
<dbReference type="AlphaFoldDB" id="A0LJY8"/>
<dbReference type="Pfam" id="PF13784">
    <property type="entry name" value="Fic_N"/>
    <property type="match status" value="1"/>
</dbReference>
<dbReference type="PROSITE" id="PS51459">
    <property type="entry name" value="FIDO"/>
    <property type="match status" value="1"/>
</dbReference>
<evidence type="ECO:0000313" key="5">
    <source>
        <dbReference type="EMBL" id="ABK17740.1"/>
    </source>
</evidence>
<reference evidence="5 6" key="1">
    <citation type="submission" date="2006-10" db="EMBL/GenBank/DDBJ databases">
        <title>Complete sequence of Syntrophobacter fumaroxidans MPOB.</title>
        <authorList>
            <consortium name="US DOE Joint Genome Institute"/>
            <person name="Copeland A."/>
            <person name="Lucas S."/>
            <person name="Lapidus A."/>
            <person name="Barry K."/>
            <person name="Detter J.C."/>
            <person name="Glavina del Rio T."/>
            <person name="Hammon N."/>
            <person name="Israni S."/>
            <person name="Pitluck S."/>
            <person name="Goltsman E.G."/>
            <person name="Martinez M."/>
            <person name="Schmutz J."/>
            <person name="Larimer F."/>
            <person name="Land M."/>
            <person name="Hauser L."/>
            <person name="Kyrpides N."/>
            <person name="Kim E."/>
            <person name="Boone D.R."/>
            <person name="Brockman F."/>
            <person name="Culley D."/>
            <person name="Ferry J."/>
            <person name="Gunsalus R."/>
            <person name="McInerney M.J."/>
            <person name="Morrison M."/>
            <person name="Plugge C."/>
            <person name="Rohlin L."/>
            <person name="Scholten J."/>
            <person name="Sieber J."/>
            <person name="Stams A.J.M."/>
            <person name="Worm P."/>
            <person name="Henstra A.M."/>
            <person name="Richardson P."/>
        </authorList>
    </citation>
    <scope>NUCLEOTIDE SEQUENCE [LARGE SCALE GENOMIC DNA]</scope>
    <source>
        <strain evidence="6">DSM 10017 / MPOB</strain>
    </source>
</reference>